<evidence type="ECO:0000313" key="3">
    <source>
        <dbReference type="Proteomes" id="UP000813385"/>
    </source>
</evidence>
<name>A0A8K0TL59_9PEZI</name>
<comment type="caution">
    <text evidence="2">The sequence shown here is derived from an EMBL/GenBank/DDBJ whole genome shotgun (WGS) entry which is preliminary data.</text>
</comment>
<sequence>MTRPEAKPTMDATHEVSTAVVAHMFSRVAEFGSVDEDWTGTTDQAKRRKLQNRLNQRARRRRIQESVQGRQEPSGNTLEYQAEHVHHTRPLNNAGTVATVMLLQCRLGRPENRAALENFARQASSVYKLGTPNLIHLADTVRSNVFLAFARNVEILGFDDGWLSYDAISPFNLHGPLPSASISYPATMCPTTLQASVEHHPWIDLFPCPRMRSNFLEAVVAYGEDAVNEDDLCHDVVDAGDQTGPDATAIIAWTDPWSPNGWEVTEKFLSKWSWLLYGCVELQEGTNAWRGRRGLKRLRFPGC</sequence>
<dbReference type="Pfam" id="PF11905">
    <property type="entry name" value="DUF3425"/>
    <property type="match status" value="1"/>
</dbReference>
<feature type="compositionally biased region" description="Basic residues" evidence="1">
    <location>
        <begin position="52"/>
        <end position="62"/>
    </location>
</feature>
<dbReference type="InterPro" id="IPR021833">
    <property type="entry name" value="DUF3425"/>
</dbReference>
<feature type="region of interest" description="Disordered" evidence="1">
    <location>
        <begin position="52"/>
        <end position="76"/>
    </location>
</feature>
<dbReference type="OrthoDB" id="2245989at2759"/>
<organism evidence="2 3">
    <name type="scientific">Plectosphaerella cucumerina</name>
    <dbReference type="NCBI Taxonomy" id="40658"/>
    <lineage>
        <taxon>Eukaryota</taxon>
        <taxon>Fungi</taxon>
        <taxon>Dikarya</taxon>
        <taxon>Ascomycota</taxon>
        <taxon>Pezizomycotina</taxon>
        <taxon>Sordariomycetes</taxon>
        <taxon>Hypocreomycetidae</taxon>
        <taxon>Glomerellales</taxon>
        <taxon>Plectosphaerellaceae</taxon>
        <taxon>Plectosphaerella</taxon>
    </lineage>
</organism>
<gene>
    <name evidence="2" type="ORF">B0T11DRAFT_278831</name>
</gene>
<feature type="compositionally biased region" description="Polar residues" evidence="1">
    <location>
        <begin position="65"/>
        <end position="76"/>
    </location>
</feature>
<dbReference type="AlphaFoldDB" id="A0A8K0TL59"/>
<dbReference type="Proteomes" id="UP000813385">
    <property type="component" value="Unassembled WGS sequence"/>
</dbReference>
<keyword evidence="3" id="KW-1185">Reference proteome</keyword>
<protein>
    <recommendedName>
        <fullName evidence="4">BZIP domain-containing protein</fullName>
    </recommendedName>
</protein>
<proteinExistence type="predicted"/>
<dbReference type="PANTHER" id="PTHR38116:SF1">
    <property type="entry name" value="BZIP DOMAIN-CONTAINING PROTEIN"/>
    <property type="match status" value="1"/>
</dbReference>
<evidence type="ECO:0000256" key="1">
    <source>
        <dbReference type="SAM" id="MobiDB-lite"/>
    </source>
</evidence>
<reference evidence="2" key="1">
    <citation type="journal article" date="2021" name="Nat. Commun.">
        <title>Genetic determinants of endophytism in the Arabidopsis root mycobiome.</title>
        <authorList>
            <person name="Mesny F."/>
            <person name="Miyauchi S."/>
            <person name="Thiergart T."/>
            <person name="Pickel B."/>
            <person name="Atanasova L."/>
            <person name="Karlsson M."/>
            <person name="Huettel B."/>
            <person name="Barry K.W."/>
            <person name="Haridas S."/>
            <person name="Chen C."/>
            <person name="Bauer D."/>
            <person name="Andreopoulos W."/>
            <person name="Pangilinan J."/>
            <person name="LaButti K."/>
            <person name="Riley R."/>
            <person name="Lipzen A."/>
            <person name="Clum A."/>
            <person name="Drula E."/>
            <person name="Henrissat B."/>
            <person name="Kohler A."/>
            <person name="Grigoriev I.V."/>
            <person name="Martin F.M."/>
            <person name="Hacquard S."/>
        </authorList>
    </citation>
    <scope>NUCLEOTIDE SEQUENCE</scope>
    <source>
        <strain evidence="2">MPI-CAGE-AT-0016</strain>
    </source>
</reference>
<accession>A0A8K0TL59</accession>
<evidence type="ECO:0008006" key="4">
    <source>
        <dbReference type="Google" id="ProtNLM"/>
    </source>
</evidence>
<dbReference type="PANTHER" id="PTHR38116">
    <property type="entry name" value="CHROMOSOME 7, WHOLE GENOME SHOTGUN SEQUENCE"/>
    <property type="match status" value="1"/>
</dbReference>
<dbReference type="EMBL" id="JAGPXD010000002">
    <property type="protein sequence ID" value="KAH7369485.1"/>
    <property type="molecule type" value="Genomic_DNA"/>
</dbReference>
<evidence type="ECO:0000313" key="2">
    <source>
        <dbReference type="EMBL" id="KAH7369485.1"/>
    </source>
</evidence>